<protein>
    <submittedName>
        <fullName evidence="1">Uncharacterized protein</fullName>
    </submittedName>
</protein>
<organism evidence="1 2">
    <name type="scientific">Undibacterium hunanense</name>
    <dbReference type="NCBI Taxonomy" id="2762292"/>
    <lineage>
        <taxon>Bacteria</taxon>
        <taxon>Pseudomonadati</taxon>
        <taxon>Pseudomonadota</taxon>
        <taxon>Betaproteobacteria</taxon>
        <taxon>Burkholderiales</taxon>
        <taxon>Oxalobacteraceae</taxon>
        <taxon>Undibacterium</taxon>
    </lineage>
</organism>
<accession>A0ABR6ZNJ6</accession>
<sequence>MRLALRIHTAVRSGSASSRDAGEVNHRTNIHAHCFLIINLNNAFRNRLLAENLSLREMLCKKDIS</sequence>
<reference evidence="1 2" key="1">
    <citation type="submission" date="2020-08" db="EMBL/GenBank/DDBJ databases">
        <title>Novel species isolated from subtropical streams in China.</title>
        <authorList>
            <person name="Lu H."/>
        </authorList>
    </citation>
    <scope>NUCLEOTIDE SEQUENCE [LARGE SCALE GENOMIC DNA]</scope>
    <source>
        <strain evidence="1 2">CY18W</strain>
    </source>
</reference>
<keyword evidence="2" id="KW-1185">Reference proteome</keyword>
<comment type="caution">
    <text evidence="1">The sequence shown here is derived from an EMBL/GenBank/DDBJ whole genome shotgun (WGS) entry which is preliminary data.</text>
</comment>
<gene>
    <name evidence="1" type="ORF">H8L32_06705</name>
</gene>
<dbReference type="Proteomes" id="UP000650424">
    <property type="component" value="Unassembled WGS sequence"/>
</dbReference>
<evidence type="ECO:0000313" key="2">
    <source>
        <dbReference type="Proteomes" id="UP000650424"/>
    </source>
</evidence>
<evidence type="ECO:0000313" key="1">
    <source>
        <dbReference type="EMBL" id="MBC3917159.1"/>
    </source>
</evidence>
<dbReference type="EMBL" id="JACOGF010000003">
    <property type="protein sequence ID" value="MBC3917159.1"/>
    <property type="molecule type" value="Genomic_DNA"/>
</dbReference>
<dbReference type="RefSeq" id="WP_186946413.1">
    <property type="nucleotide sequence ID" value="NZ_JACOGF010000003.1"/>
</dbReference>
<proteinExistence type="predicted"/>
<name>A0ABR6ZNJ6_9BURK</name>